<dbReference type="Gene3D" id="3.30.559.10">
    <property type="entry name" value="Chloramphenicol acetyltransferase-like domain"/>
    <property type="match status" value="1"/>
</dbReference>
<feature type="transmembrane region" description="Helical" evidence="1">
    <location>
        <begin position="265"/>
        <end position="282"/>
    </location>
</feature>
<dbReference type="InterPro" id="IPR023213">
    <property type="entry name" value="CAT-like_dom_sf"/>
</dbReference>
<feature type="transmembrane region" description="Helical" evidence="1">
    <location>
        <begin position="332"/>
        <end position="354"/>
    </location>
</feature>
<dbReference type="SUPFAM" id="SSF52777">
    <property type="entry name" value="CoA-dependent acyltransferases"/>
    <property type="match status" value="1"/>
</dbReference>
<accession>A0ABW7HSQ8</accession>
<organism evidence="3 4">
    <name type="scientific">Streptomyces chitinivorans</name>
    <dbReference type="NCBI Taxonomy" id="1257027"/>
    <lineage>
        <taxon>Bacteria</taxon>
        <taxon>Bacillati</taxon>
        <taxon>Actinomycetota</taxon>
        <taxon>Actinomycetes</taxon>
        <taxon>Kitasatosporales</taxon>
        <taxon>Streptomycetaceae</taxon>
        <taxon>Streptomyces</taxon>
    </lineage>
</organism>
<reference evidence="3 4" key="1">
    <citation type="submission" date="2024-10" db="EMBL/GenBank/DDBJ databases">
        <authorList>
            <person name="Cho J.-C."/>
        </authorList>
    </citation>
    <scope>NUCLEOTIDE SEQUENCE [LARGE SCALE GENOMIC DNA]</scope>
    <source>
        <strain evidence="3 4">KCTC29696</strain>
    </source>
</reference>
<comment type="caution">
    <text evidence="3">The sequence shown here is derived from an EMBL/GenBank/DDBJ whole genome shotgun (WGS) entry which is preliminary data.</text>
</comment>
<dbReference type="Proteomes" id="UP001607069">
    <property type="component" value="Unassembled WGS sequence"/>
</dbReference>
<name>A0ABW7HSQ8_9ACTN</name>
<dbReference type="RefSeq" id="WP_394631131.1">
    <property type="nucleotide sequence ID" value="NZ_JBIHMK010000034.1"/>
</dbReference>
<keyword evidence="1" id="KW-1133">Transmembrane helix</keyword>
<gene>
    <name evidence="3" type="ORF">ACG5V6_11335</name>
</gene>
<feature type="transmembrane region" description="Helical" evidence="1">
    <location>
        <begin position="381"/>
        <end position="400"/>
    </location>
</feature>
<evidence type="ECO:0000313" key="3">
    <source>
        <dbReference type="EMBL" id="MFH0248805.1"/>
    </source>
</evidence>
<proteinExistence type="predicted"/>
<feature type="transmembrane region" description="Helical" evidence="1">
    <location>
        <begin position="198"/>
        <end position="215"/>
    </location>
</feature>
<keyword evidence="4" id="KW-1185">Reference proteome</keyword>
<sequence length="438" mass="44597">MEKSTALSPVEEVHCGARGVPETVGMAALFTGGPPRADALRARVVERWGHLPRLRRVLLPPAPPARLRGHRWLPLDRFDARRHVTVVNAVVNAAVDTAADAADSPGGDGAAFTALLGRLVTRALPAGLPPWRLTLVRGAGRGRFAVVLTAHHALLDGRSLETLLSRLFDGTPGRGVRRGTGVRAVGALGAAGPDRQPAAAVAAAGITAVLAALFGDWSTRPGPLGAGLPGFPLPWGVTAGSPMLVTVLAGVFIALAGAPSFARTWAHTAASLAAAAALPALVRPPAGPDTVWAALSEAAHAGLFGVAAGWVPALAAYAVTRRRTRRGTGLGPYVWLTALTVVVPLTVLGATAALSAPGQVPGCSATECVAPRADLLFAGEITMRLALPAWAAGTAALAAARRSARVRGLRAHWQVLFALAATGLAVLFAPGLVLGASV</sequence>
<dbReference type="InterPro" id="IPR004255">
    <property type="entry name" value="O-acyltransferase_WSD1_N"/>
</dbReference>
<feature type="domain" description="O-acyltransferase WSD1-like N-terminal" evidence="2">
    <location>
        <begin position="36"/>
        <end position="213"/>
    </location>
</feature>
<evidence type="ECO:0000313" key="4">
    <source>
        <dbReference type="Proteomes" id="UP001607069"/>
    </source>
</evidence>
<feature type="transmembrane region" description="Helical" evidence="1">
    <location>
        <begin position="412"/>
        <end position="436"/>
    </location>
</feature>
<protein>
    <submittedName>
        <fullName evidence="3">Wax ester/triacylglycerol synthase domain-containing protein</fullName>
    </submittedName>
</protein>
<evidence type="ECO:0000256" key="1">
    <source>
        <dbReference type="SAM" id="Phobius"/>
    </source>
</evidence>
<keyword evidence="1" id="KW-0812">Transmembrane</keyword>
<evidence type="ECO:0000259" key="2">
    <source>
        <dbReference type="Pfam" id="PF03007"/>
    </source>
</evidence>
<dbReference type="EMBL" id="JBIHMK010000034">
    <property type="protein sequence ID" value="MFH0248805.1"/>
    <property type="molecule type" value="Genomic_DNA"/>
</dbReference>
<dbReference type="Pfam" id="PF03007">
    <property type="entry name" value="WS_DGAT_cat"/>
    <property type="match status" value="1"/>
</dbReference>
<feature type="transmembrane region" description="Helical" evidence="1">
    <location>
        <begin position="235"/>
        <end position="258"/>
    </location>
</feature>
<feature type="transmembrane region" description="Helical" evidence="1">
    <location>
        <begin position="302"/>
        <end position="320"/>
    </location>
</feature>
<keyword evidence="1" id="KW-0472">Membrane</keyword>